<keyword evidence="4" id="KW-1185">Reference proteome</keyword>
<dbReference type="Pfam" id="PF03692">
    <property type="entry name" value="CxxCxxCC"/>
    <property type="match status" value="1"/>
</dbReference>
<dbReference type="KEGG" id="psin:CAK95_18880"/>
<evidence type="ECO:0000313" key="4">
    <source>
        <dbReference type="Proteomes" id="UP000194137"/>
    </source>
</evidence>
<dbReference type="PANTHER" id="PTHR37421:SF1">
    <property type="entry name" value="UPF0260 PROTEIN YCGN"/>
    <property type="match status" value="1"/>
</dbReference>
<protein>
    <recommendedName>
        <fullName evidence="1">UPF0260 protein CAK95_18880</fullName>
    </recommendedName>
</protein>
<evidence type="ECO:0000313" key="3">
    <source>
        <dbReference type="EMBL" id="ARQ03057.1"/>
    </source>
</evidence>
<dbReference type="PANTHER" id="PTHR37421">
    <property type="entry name" value="UPF0260 PROTEIN YCGN"/>
    <property type="match status" value="1"/>
</dbReference>
<proteinExistence type="inferred from homology"/>
<evidence type="ECO:0000256" key="2">
    <source>
        <dbReference type="SAM" id="MobiDB-lite"/>
    </source>
</evidence>
<sequence>MSRTQPRKTATPKAGATKTAATKAAVRPKARAADDRPFWKRKTLDEMTPAEWESLCDGCGRCCLNKLEEEDTGKLFFTDVACKLLDHESCRCKNYKTRFKKVPDCVSLTPKEVRKIDWLPPTCAYDLLAKGKDLYWWHPLVSGDPDTVHKAGVSVRGRVGASEKDVPDAELENWIVKWPGKVPKGAARKR</sequence>
<dbReference type="NCBIfam" id="NF003501">
    <property type="entry name" value="PRK05170.1-5"/>
    <property type="match status" value="1"/>
</dbReference>
<dbReference type="InterPro" id="IPR005358">
    <property type="entry name" value="Puta_zinc/iron-chelating_dom"/>
</dbReference>
<dbReference type="STRING" id="1235591.CAK95_18880"/>
<dbReference type="AlphaFoldDB" id="A0A1W7A0C5"/>
<feature type="region of interest" description="Disordered" evidence="2">
    <location>
        <begin position="1"/>
        <end position="34"/>
    </location>
</feature>
<dbReference type="InterPro" id="IPR008228">
    <property type="entry name" value="UCP006173"/>
</dbReference>
<organism evidence="3 4">
    <name type="scientific">Pseudorhodoplanes sinuspersici</name>
    <dbReference type="NCBI Taxonomy" id="1235591"/>
    <lineage>
        <taxon>Bacteria</taxon>
        <taxon>Pseudomonadati</taxon>
        <taxon>Pseudomonadota</taxon>
        <taxon>Alphaproteobacteria</taxon>
        <taxon>Hyphomicrobiales</taxon>
        <taxon>Pseudorhodoplanes</taxon>
    </lineage>
</organism>
<accession>A0A1W7A0C5</accession>
<dbReference type="Proteomes" id="UP000194137">
    <property type="component" value="Chromosome"/>
</dbReference>
<dbReference type="NCBIfam" id="NF003507">
    <property type="entry name" value="PRK05170.2-5"/>
    <property type="match status" value="1"/>
</dbReference>
<dbReference type="HAMAP" id="MF_00676">
    <property type="entry name" value="UPF0260"/>
    <property type="match status" value="1"/>
</dbReference>
<comment type="similarity">
    <text evidence="1">Belongs to the UPF0260 family.</text>
</comment>
<evidence type="ECO:0000256" key="1">
    <source>
        <dbReference type="HAMAP-Rule" id="MF_00676"/>
    </source>
</evidence>
<gene>
    <name evidence="3" type="ORF">CAK95_18880</name>
</gene>
<reference evidence="3 4" key="1">
    <citation type="submission" date="2017-05" db="EMBL/GenBank/DDBJ databases">
        <title>Full genome sequence of Pseudorhodoplanes sinuspersici.</title>
        <authorList>
            <person name="Dastgheib S.M.M."/>
            <person name="Shavandi M."/>
            <person name="Tirandaz H."/>
        </authorList>
    </citation>
    <scope>NUCLEOTIDE SEQUENCE [LARGE SCALE GENOMIC DNA]</scope>
    <source>
        <strain evidence="3 4">RIPI110</strain>
    </source>
</reference>
<dbReference type="OrthoDB" id="9786855at2"/>
<name>A0A1W7A0C5_9HYPH</name>
<dbReference type="EMBL" id="CP021112">
    <property type="protein sequence ID" value="ARQ03057.1"/>
    <property type="molecule type" value="Genomic_DNA"/>
</dbReference>
<feature type="compositionally biased region" description="Low complexity" evidence="2">
    <location>
        <begin position="7"/>
        <end position="27"/>
    </location>
</feature>